<dbReference type="RefSeq" id="XP_015662732.1">
    <property type="nucleotide sequence ID" value="XM_015799254.1"/>
</dbReference>
<feature type="compositionally biased region" description="Basic and acidic residues" evidence="1">
    <location>
        <begin position="561"/>
        <end position="572"/>
    </location>
</feature>
<evidence type="ECO:0000256" key="1">
    <source>
        <dbReference type="SAM" id="MobiDB-lite"/>
    </source>
</evidence>
<dbReference type="OrthoDB" id="244508at2759"/>
<feature type="region of interest" description="Disordered" evidence="1">
    <location>
        <begin position="531"/>
        <end position="572"/>
    </location>
</feature>
<keyword evidence="3" id="KW-1185">Reference proteome</keyword>
<reference evidence="2 3" key="1">
    <citation type="submission" date="2015-07" db="EMBL/GenBank/DDBJ databases">
        <title>High-quality genome of monoxenous trypanosomatid Leptomonas pyrrhocoris.</title>
        <authorList>
            <person name="Flegontov P."/>
            <person name="Butenko A."/>
            <person name="Firsov S."/>
            <person name="Vlcek C."/>
            <person name="Logacheva M.D."/>
            <person name="Field M."/>
            <person name="Filatov D."/>
            <person name="Flegontova O."/>
            <person name="Gerasimov E."/>
            <person name="Jackson A.P."/>
            <person name="Kelly S."/>
            <person name="Opperdoes F."/>
            <person name="O'Reilly A."/>
            <person name="Votypka J."/>
            <person name="Yurchenko V."/>
            <person name="Lukes J."/>
        </authorList>
    </citation>
    <scope>NUCLEOTIDE SEQUENCE [LARGE SCALE GENOMIC DNA]</scope>
    <source>
        <strain evidence="2">H10</strain>
    </source>
</reference>
<dbReference type="AlphaFoldDB" id="A0A0M9G7R5"/>
<dbReference type="VEuPathDB" id="TriTrypDB:LpyrH10_03_4670"/>
<dbReference type="GeneID" id="26902611"/>
<evidence type="ECO:0000313" key="3">
    <source>
        <dbReference type="Proteomes" id="UP000037923"/>
    </source>
</evidence>
<proteinExistence type="predicted"/>
<dbReference type="Proteomes" id="UP000037923">
    <property type="component" value="Unassembled WGS sequence"/>
</dbReference>
<sequence>MPPTGLPCFVSRPRCASRLAAVHGSNDTSAIVNVAARVTYRSFYSGLDESRVHRLRRSGITFNRPRGRDTFSVAFESRLRIVPLTQMSDLYGPIDASLITAVNADDPTSSAGNPLEQKKFMAGDAHIRRVVERKRRDEARLREKQDWHVLVVDPIELAAAAAPVPFPSPHPAYYQDWPTTASAASTRPPRASWRVLEQREASPYGDPSLPFFASADATTTTATVGEAAGGSSCLSEGNVARPFASSTASLPSNAYFYRPRDRRHLQQSGDTTLLAGTAVREITLHLPHPDSTPSHPLPPSPHAVRQRFYTAVCVDPDIHHDRFHREEAQVEMISAYRNILYEAAELATPAESGMNDAGSLRRSSATTRAAPFVADVVRVPALCQYSCGGRFLHELGKLNQQSVIKGFHRLSNEAKEELITNRCFTVEIYVPPLLLEQFEKAFLEEAWEAPTSTLNPGRTALYPGLAPPRTLLQYDGWIGKRAELIEAVETGGRSLLSGVKHALDGTPIEEKEVLPNLRVFGAREEQQRMLEGERRTAAAALDTPPGPSTYAPLRAGLQDDAAGRDEENGKTK</sequence>
<name>A0A0M9G7R5_LEPPY</name>
<protein>
    <submittedName>
        <fullName evidence="2">Uncharacterized protein</fullName>
    </submittedName>
</protein>
<gene>
    <name evidence="2" type="ORF">ABB37_02316</name>
</gene>
<comment type="caution">
    <text evidence="2">The sequence shown here is derived from an EMBL/GenBank/DDBJ whole genome shotgun (WGS) entry which is preliminary data.</text>
</comment>
<organism evidence="2 3">
    <name type="scientific">Leptomonas pyrrhocoris</name>
    <name type="common">Firebug parasite</name>
    <dbReference type="NCBI Taxonomy" id="157538"/>
    <lineage>
        <taxon>Eukaryota</taxon>
        <taxon>Discoba</taxon>
        <taxon>Euglenozoa</taxon>
        <taxon>Kinetoplastea</taxon>
        <taxon>Metakinetoplastina</taxon>
        <taxon>Trypanosomatida</taxon>
        <taxon>Trypanosomatidae</taxon>
        <taxon>Leishmaniinae</taxon>
        <taxon>Leptomonas</taxon>
    </lineage>
</organism>
<dbReference type="EMBL" id="LGTL01000003">
    <property type="protein sequence ID" value="KPA84293.1"/>
    <property type="molecule type" value="Genomic_DNA"/>
</dbReference>
<accession>A0A0M9G7R5</accession>
<dbReference type="OMA" id="KGFHRLS"/>
<evidence type="ECO:0000313" key="2">
    <source>
        <dbReference type="EMBL" id="KPA84293.1"/>
    </source>
</evidence>